<protein>
    <submittedName>
        <fullName evidence="2">WYL domain-containing protein</fullName>
    </submittedName>
</protein>
<reference evidence="2 3" key="1">
    <citation type="submission" date="2020-09" db="EMBL/GenBank/DDBJ databases">
        <title>Draft genome of Gelidibacter salicanalis PAMC21136.</title>
        <authorList>
            <person name="Park H."/>
        </authorList>
    </citation>
    <scope>NUCLEOTIDE SEQUENCE [LARGE SCALE GENOMIC DNA]</scope>
    <source>
        <strain evidence="2 3">PAMC21136</strain>
    </source>
</reference>
<dbReference type="Proteomes" id="UP000662373">
    <property type="component" value="Unassembled WGS sequence"/>
</dbReference>
<organism evidence="2 3">
    <name type="scientific">Gelidibacter salicanalis</name>
    <dbReference type="NCBI Taxonomy" id="291193"/>
    <lineage>
        <taxon>Bacteria</taxon>
        <taxon>Pseudomonadati</taxon>
        <taxon>Bacteroidota</taxon>
        <taxon>Flavobacteriia</taxon>
        <taxon>Flavobacteriales</taxon>
        <taxon>Flavobacteriaceae</taxon>
        <taxon>Gelidibacter</taxon>
    </lineage>
</organism>
<evidence type="ECO:0000259" key="1">
    <source>
        <dbReference type="Pfam" id="PF25583"/>
    </source>
</evidence>
<name>A0A934U023_9FLAO</name>
<evidence type="ECO:0000313" key="2">
    <source>
        <dbReference type="EMBL" id="MBJ7883271.1"/>
    </source>
</evidence>
<proteinExistence type="predicted"/>
<feature type="non-terminal residue" evidence="2">
    <location>
        <position position="78"/>
    </location>
</feature>
<feature type="domain" description="WCX" evidence="1">
    <location>
        <begin position="2"/>
        <end position="44"/>
    </location>
</feature>
<comment type="caution">
    <text evidence="2">The sequence shown here is derived from an EMBL/GenBank/DDBJ whole genome shotgun (WGS) entry which is preliminary data.</text>
</comment>
<feature type="non-terminal residue" evidence="2">
    <location>
        <position position="1"/>
    </location>
</feature>
<dbReference type="Pfam" id="PF25583">
    <property type="entry name" value="WCX"/>
    <property type="match status" value="1"/>
</dbReference>
<evidence type="ECO:0000313" key="3">
    <source>
        <dbReference type="Proteomes" id="UP000662373"/>
    </source>
</evidence>
<keyword evidence="3" id="KW-1185">Reference proteome</keyword>
<accession>A0A934U023</accession>
<dbReference type="AlphaFoldDB" id="A0A934U023"/>
<dbReference type="EMBL" id="JAEHJZ010000513">
    <property type="protein sequence ID" value="MBJ7883271.1"/>
    <property type="molecule type" value="Genomic_DNA"/>
</dbReference>
<gene>
    <name evidence="2" type="ORF">JEM65_21890</name>
</gene>
<dbReference type="InterPro" id="IPR057727">
    <property type="entry name" value="WCX_dom"/>
</dbReference>
<sequence>DGLVIELRLIINQEFKTRLFSFGPDLQVLAPKSLRDSMHEKLKRPSPATNNCLIFKPFSYFQFLTITRYCSSSLLTSL</sequence>